<sequence length="493" mass="55430">MRHPFYFFEDSTMNIIMEWYNLLTDSLKAYPSLQAAFLTVMSGGVMAAVGFALVRLPRSVATFFRNQCLTSLVFNTASSGWSEYNQMQYVAFIKWFSKNRWFGWSRTITFDSDGRKDGDGVGPGLGRHFFFHNWRLFIFSISEMDSQGTNSQKYKVSLSCVGRSKKPIYAVMEEFMVKPDRENRIGVYRNGTDGWNWVTYANKRSLRSVIMSPELEEELVGSMTNFVNNEAWYRERGLNYKLTYLLYGPPGTGKSSLGRALASHFNRDLYILSLSESSDLLTLLQNAKGGMVLIEDIDGFSAARKRTGKKNQIESPKSGKKTVEQIHFDGNGEQIAPANPSKNLEDIMAEWGGMNTSALLNALDGVVGLDDVIILLSTNHPEKLDPALIRDGRVDIRVEVGLLRSAEIHRYINLFFPDFVVPEGMVFADMPGCTVQRHFMENKNNPEGFVQALLDASDGGNFTTSPIRPELAFSEANSRYLVDPEAPKEAVNA</sequence>
<accession>A0A5U8XLW7</accession>
<dbReference type="GO" id="GO:0005524">
    <property type="term" value="F:ATP binding"/>
    <property type="evidence" value="ECO:0007669"/>
    <property type="project" value="InterPro"/>
</dbReference>
<dbReference type="GO" id="GO:0016887">
    <property type="term" value="F:ATP hydrolysis activity"/>
    <property type="evidence" value="ECO:0007669"/>
    <property type="project" value="InterPro"/>
</dbReference>
<evidence type="ECO:0000256" key="2">
    <source>
        <dbReference type="ARBA" id="ARBA00007448"/>
    </source>
</evidence>
<dbReference type="InterPro" id="IPR003593">
    <property type="entry name" value="AAA+_ATPase"/>
</dbReference>
<feature type="domain" description="BCS1 N-terminal" evidence="4">
    <location>
        <begin position="44"/>
        <end position="209"/>
    </location>
</feature>
<gene>
    <name evidence="5" type="ORF">DTU56_09235</name>
</gene>
<dbReference type="InterPro" id="IPR014851">
    <property type="entry name" value="BCS1_N"/>
</dbReference>
<proteinExistence type="inferred from homology"/>
<name>A0A5U8XLW7_SALMU</name>
<protein>
    <submittedName>
        <fullName evidence="5">AAA family ATPase</fullName>
    </submittedName>
</protein>
<dbReference type="GO" id="GO:0016020">
    <property type="term" value="C:membrane"/>
    <property type="evidence" value="ECO:0007669"/>
    <property type="project" value="UniProtKB-SubCell"/>
</dbReference>
<evidence type="ECO:0000256" key="1">
    <source>
        <dbReference type="ARBA" id="ARBA00004167"/>
    </source>
</evidence>
<dbReference type="PANTHER" id="PTHR23070">
    <property type="entry name" value="BCS1 AAA-TYPE ATPASE"/>
    <property type="match status" value="1"/>
</dbReference>
<dbReference type="AlphaFoldDB" id="A0A5U8XLW7"/>
<reference evidence="5" key="1">
    <citation type="submission" date="2018-07" db="EMBL/GenBank/DDBJ databases">
        <authorList>
            <person name="Ashton P.M."/>
            <person name="Dallman T."/>
            <person name="Nair S."/>
            <person name="De Pinna E."/>
            <person name="Peters T."/>
            <person name="Grant K."/>
        </authorList>
    </citation>
    <scope>NUCLEOTIDE SEQUENCE</scope>
    <source>
        <strain evidence="5">142535</strain>
    </source>
</reference>
<evidence type="ECO:0000259" key="3">
    <source>
        <dbReference type="SMART" id="SM00382"/>
    </source>
</evidence>
<evidence type="ECO:0000313" key="5">
    <source>
        <dbReference type="EMBL" id="EBS0563300.1"/>
    </source>
</evidence>
<dbReference type="InterPro" id="IPR027417">
    <property type="entry name" value="P-loop_NTPase"/>
</dbReference>
<dbReference type="Pfam" id="PF00004">
    <property type="entry name" value="AAA"/>
    <property type="match status" value="2"/>
</dbReference>
<dbReference type="InterPro" id="IPR050747">
    <property type="entry name" value="Mitochondrial_chaperone_BCS1"/>
</dbReference>
<dbReference type="InterPro" id="IPR003959">
    <property type="entry name" value="ATPase_AAA_core"/>
</dbReference>
<feature type="domain" description="AAA+ ATPase" evidence="3">
    <location>
        <begin position="240"/>
        <end position="404"/>
    </location>
</feature>
<dbReference type="EMBL" id="AAGUDP010000006">
    <property type="protein sequence ID" value="EBS0563300.1"/>
    <property type="molecule type" value="Genomic_DNA"/>
</dbReference>
<dbReference type="Pfam" id="PF08740">
    <property type="entry name" value="BCS1_N"/>
    <property type="match status" value="1"/>
</dbReference>
<evidence type="ECO:0000259" key="4">
    <source>
        <dbReference type="SMART" id="SM01024"/>
    </source>
</evidence>
<dbReference type="SMART" id="SM00382">
    <property type="entry name" value="AAA"/>
    <property type="match status" value="1"/>
</dbReference>
<dbReference type="SUPFAM" id="SSF52540">
    <property type="entry name" value="P-loop containing nucleoside triphosphate hydrolases"/>
    <property type="match status" value="1"/>
</dbReference>
<comment type="subcellular location">
    <subcellularLocation>
        <location evidence="1">Membrane</location>
        <topology evidence="1">Single-pass membrane protein</topology>
    </subcellularLocation>
</comment>
<comment type="similarity">
    <text evidence="2">Belongs to the AAA ATPase family. BCS1 subfamily.</text>
</comment>
<dbReference type="Gene3D" id="3.40.50.300">
    <property type="entry name" value="P-loop containing nucleotide triphosphate hydrolases"/>
    <property type="match status" value="1"/>
</dbReference>
<dbReference type="SMART" id="SM01024">
    <property type="entry name" value="BCS1_N"/>
    <property type="match status" value="1"/>
</dbReference>
<comment type="caution">
    <text evidence="5">The sequence shown here is derived from an EMBL/GenBank/DDBJ whole genome shotgun (WGS) entry which is preliminary data.</text>
</comment>
<organism evidence="5">
    <name type="scientific">Salmonella muenchen</name>
    <dbReference type="NCBI Taxonomy" id="596"/>
    <lineage>
        <taxon>Bacteria</taxon>
        <taxon>Pseudomonadati</taxon>
        <taxon>Pseudomonadota</taxon>
        <taxon>Gammaproteobacteria</taxon>
        <taxon>Enterobacterales</taxon>
        <taxon>Enterobacteriaceae</taxon>
        <taxon>Salmonella</taxon>
    </lineage>
</organism>